<keyword evidence="1" id="KW-0378">Hydrolase</keyword>
<dbReference type="PANTHER" id="PTHR33710:SF79">
    <property type="entry name" value="OS06G0205337 PROTEIN"/>
    <property type="match status" value="1"/>
</dbReference>
<dbReference type="InterPro" id="IPR036691">
    <property type="entry name" value="Endo/exonu/phosph_ase_sf"/>
</dbReference>
<dbReference type="GO" id="GO:0004519">
    <property type="term" value="F:endonuclease activity"/>
    <property type="evidence" value="ECO:0007669"/>
    <property type="project" value="UniProtKB-KW"/>
</dbReference>
<dbReference type="GO" id="GO:0004527">
    <property type="term" value="F:exonuclease activity"/>
    <property type="evidence" value="ECO:0007669"/>
    <property type="project" value="UniProtKB-KW"/>
</dbReference>
<dbReference type="SUPFAM" id="SSF56219">
    <property type="entry name" value="DNase I-like"/>
    <property type="match status" value="1"/>
</dbReference>
<dbReference type="Gene3D" id="3.60.10.10">
    <property type="entry name" value="Endonuclease/exonuclease/phosphatase"/>
    <property type="match status" value="1"/>
</dbReference>
<dbReference type="AlphaFoldDB" id="A0A2K3M413"/>
<keyword evidence="1" id="KW-0540">Nuclease</keyword>
<evidence type="ECO:0000313" key="2">
    <source>
        <dbReference type="Proteomes" id="UP000236291"/>
    </source>
</evidence>
<accession>A0A2K3M413</accession>
<keyword evidence="1" id="KW-0269">Exonuclease</keyword>
<comment type="caution">
    <text evidence="1">The sequence shown here is derived from an EMBL/GenBank/DDBJ whole genome shotgun (WGS) entry which is preliminary data.</text>
</comment>
<dbReference type="Proteomes" id="UP000236291">
    <property type="component" value="Unassembled WGS sequence"/>
</dbReference>
<protein>
    <submittedName>
        <fullName evidence="1">Endonuclease/exonuclease/phosphatase family protein</fullName>
    </submittedName>
</protein>
<gene>
    <name evidence="1" type="ORF">L195_g041595</name>
</gene>
<name>A0A2K3M413_TRIPR</name>
<reference evidence="1 2" key="1">
    <citation type="journal article" date="2014" name="Am. J. Bot.">
        <title>Genome assembly and annotation for red clover (Trifolium pratense; Fabaceae).</title>
        <authorList>
            <person name="Istvanek J."/>
            <person name="Jaros M."/>
            <person name="Krenek A."/>
            <person name="Repkova J."/>
        </authorList>
    </citation>
    <scope>NUCLEOTIDE SEQUENCE [LARGE SCALE GENOMIC DNA]</scope>
    <source>
        <strain evidence="2">cv. Tatra</strain>
        <tissue evidence="1">Young leaves</tissue>
    </source>
</reference>
<organism evidence="1 2">
    <name type="scientific">Trifolium pratense</name>
    <name type="common">Red clover</name>
    <dbReference type="NCBI Taxonomy" id="57577"/>
    <lineage>
        <taxon>Eukaryota</taxon>
        <taxon>Viridiplantae</taxon>
        <taxon>Streptophyta</taxon>
        <taxon>Embryophyta</taxon>
        <taxon>Tracheophyta</taxon>
        <taxon>Spermatophyta</taxon>
        <taxon>Magnoliopsida</taxon>
        <taxon>eudicotyledons</taxon>
        <taxon>Gunneridae</taxon>
        <taxon>Pentapetalae</taxon>
        <taxon>rosids</taxon>
        <taxon>fabids</taxon>
        <taxon>Fabales</taxon>
        <taxon>Fabaceae</taxon>
        <taxon>Papilionoideae</taxon>
        <taxon>50 kb inversion clade</taxon>
        <taxon>NPAAA clade</taxon>
        <taxon>Hologalegina</taxon>
        <taxon>IRL clade</taxon>
        <taxon>Trifolieae</taxon>
        <taxon>Trifolium</taxon>
    </lineage>
</organism>
<feature type="non-terminal residue" evidence="1">
    <location>
        <position position="1"/>
    </location>
</feature>
<sequence>VQQVSQFMHIPSHLHLHPVTSFHSGILVISRAYGYLLNPCGSYFKPFKDVGFCYGRGGGIALLWRSSYNCSIVNFSQNHINVQVTDQVNGNWRLTGFYGFPNGATEKKGRTDRAHWLINGFRSAVTDAGLIDVHMEGHPLTWFKSLGTIQAVKERLDRALTNDGWFQLFPNAILENLPALVSDHYPILLIREPGSVAVTRGVASLTRGVIAGMCWSSLWCRSRTA</sequence>
<dbReference type="EMBL" id="ASHM01048931">
    <property type="protein sequence ID" value="PNX85526.1"/>
    <property type="molecule type" value="Genomic_DNA"/>
</dbReference>
<keyword evidence="1" id="KW-0255">Endonuclease</keyword>
<reference evidence="1 2" key="2">
    <citation type="journal article" date="2017" name="Front. Plant Sci.">
        <title>Gene Classification and Mining of Molecular Markers Useful in Red Clover (Trifolium pratense) Breeding.</title>
        <authorList>
            <person name="Istvanek J."/>
            <person name="Dluhosova J."/>
            <person name="Dluhos P."/>
            <person name="Patkova L."/>
            <person name="Nedelnik J."/>
            <person name="Repkova J."/>
        </authorList>
    </citation>
    <scope>NUCLEOTIDE SEQUENCE [LARGE SCALE GENOMIC DNA]</scope>
    <source>
        <strain evidence="2">cv. Tatra</strain>
        <tissue evidence="1">Young leaves</tissue>
    </source>
</reference>
<proteinExistence type="predicted"/>
<evidence type="ECO:0000313" key="1">
    <source>
        <dbReference type="EMBL" id="PNX85526.1"/>
    </source>
</evidence>
<dbReference type="PANTHER" id="PTHR33710">
    <property type="entry name" value="BNAC02G09200D PROTEIN"/>
    <property type="match status" value="1"/>
</dbReference>